<dbReference type="Pfam" id="PF02954">
    <property type="entry name" value="HTH_8"/>
    <property type="match status" value="1"/>
</dbReference>
<dbReference type="PROSITE" id="PS50110">
    <property type="entry name" value="RESPONSE_REGULATORY"/>
    <property type="match status" value="1"/>
</dbReference>
<organism evidence="9 10">
    <name type="scientific">Pseudobythopirellula maris</name>
    <dbReference type="NCBI Taxonomy" id="2527991"/>
    <lineage>
        <taxon>Bacteria</taxon>
        <taxon>Pseudomonadati</taxon>
        <taxon>Planctomycetota</taxon>
        <taxon>Planctomycetia</taxon>
        <taxon>Pirellulales</taxon>
        <taxon>Lacipirellulaceae</taxon>
        <taxon>Pseudobythopirellula</taxon>
    </lineage>
</organism>
<dbReference type="Pfam" id="PF25601">
    <property type="entry name" value="AAA_lid_14"/>
    <property type="match status" value="1"/>
</dbReference>
<dbReference type="PANTHER" id="PTHR32071">
    <property type="entry name" value="TRANSCRIPTIONAL REGULATORY PROTEIN"/>
    <property type="match status" value="1"/>
</dbReference>
<dbReference type="Gene3D" id="3.40.50.2300">
    <property type="match status" value="1"/>
</dbReference>
<evidence type="ECO:0000256" key="6">
    <source>
        <dbReference type="PROSITE-ProRule" id="PRU00169"/>
    </source>
</evidence>
<feature type="modified residue" description="4-aspartylphosphate" evidence="6">
    <location>
        <position position="64"/>
    </location>
</feature>
<gene>
    <name evidence="9" type="ORF">Mal64_36560</name>
</gene>
<dbReference type="InterPro" id="IPR011006">
    <property type="entry name" value="CheY-like_superfamily"/>
</dbReference>
<evidence type="ECO:0000256" key="5">
    <source>
        <dbReference type="ARBA" id="ARBA00023163"/>
    </source>
</evidence>
<evidence type="ECO:0000256" key="3">
    <source>
        <dbReference type="ARBA" id="ARBA00023015"/>
    </source>
</evidence>
<dbReference type="SUPFAM" id="SSF46689">
    <property type="entry name" value="Homeodomain-like"/>
    <property type="match status" value="1"/>
</dbReference>
<dbReference type="Proteomes" id="UP000315440">
    <property type="component" value="Unassembled WGS sequence"/>
</dbReference>
<dbReference type="PROSITE" id="PS50045">
    <property type="entry name" value="SIGMA54_INTERACT_4"/>
    <property type="match status" value="1"/>
</dbReference>
<dbReference type="Gene3D" id="3.40.50.300">
    <property type="entry name" value="P-loop containing nucleotide triphosphate hydrolases"/>
    <property type="match status" value="1"/>
</dbReference>
<proteinExistence type="predicted"/>
<dbReference type="Pfam" id="PF00158">
    <property type="entry name" value="Sigma54_activat"/>
    <property type="match status" value="1"/>
</dbReference>
<dbReference type="SUPFAM" id="SSF52172">
    <property type="entry name" value="CheY-like"/>
    <property type="match status" value="1"/>
</dbReference>
<evidence type="ECO:0000313" key="9">
    <source>
        <dbReference type="EMBL" id="TWT86826.1"/>
    </source>
</evidence>
<reference evidence="9 10" key="1">
    <citation type="submission" date="2019-02" db="EMBL/GenBank/DDBJ databases">
        <title>Deep-cultivation of Planctomycetes and their phenomic and genomic characterization uncovers novel biology.</title>
        <authorList>
            <person name="Wiegand S."/>
            <person name="Jogler M."/>
            <person name="Boedeker C."/>
            <person name="Pinto D."/>
            <person name="Vollmers J."/>
            <person name="Rivas-Marin E."/>
            <person name="Kohn T."/>
            <person name="Peeters S.H."/>
            <person name="Heuer A."/>
            <person name="Rast P."/>
            <person name="Oberbeckmann S."/>
            <person name="Bunk B."/>
            <person name="Jeske O."/>
            <person name="Meyerdierks A."/>
            <person name="Storesund J.E."/>
            <person name="Kallscheuer N."/>
            <person name="Luecker S."/>
            <person name="Lage O.M."/>
            <person name="Pohl T."/>
            <person name="Merkel B.J."/>
            <person name="Hornburger P."/>
            <person name="Mueller R.-W."/>
            <person name="Bruemmer F."/>
            <person name="Labrenz M."/>
            <person name="Spormann A.M."/>
            <person name="Op Den Camp H."/>
            <person name="Overmann J."/>
            <person name="Amann R."/>
            <person name="Jetten M.S.M."/>
            <person name="Mascher T."/>
            <person name="Medema M.H."/>
            <person name="Devos D.P."/>
            <person name="Kaster A.-K."/>
            <person name="Ovreas L."/>
            <person name="Rohde M."/>
            <person name="Galperin M.Y."/>
            <person name="Jogler C."/>
        </authorList>
    </citation>
    <scope>NUCLEOTIDE SEQUENCE [LARGE SCALE GENOMIC DNA]</scope>
    <source>
        <strain evidence="9 10">Mal64</strain>
    </source>
</reference>
<dbReference type="InterPro" id="IPR027417">
    <property type="entry name" value="P-loop_NTPase"/>
</dbReference>
<dbReference type="FunFam" id="3.40.50.300:FF:000006">
    <property type="entry name" value="DNA-binding transcriptional regulator NtrC"/>
    <property type="match status" value="1"/>
</dbReference>
<evidence type="ECO:0000259" key="8">
    <source>
        <dbReference type="PROSITE" id="PS50110"/>
    </source>
</evidence>
<dbReference type="InterPro" id="IPR002197">
    <property type="entry name" value="HTH_Fis"/>
</dbReference>
<dbReference type="InterPro" id="IPR001789">
    <property type="entry name" value="Sig_transdc_resp-reg_receiver"/>
</dbReference>
<dbReference type="GO" id="GO:0000160">
    <property type="term" value="P:phosphorelay signal transduction system"/>
    <property type="evidence" value="ECO:0007669"/>
    <property type="project" value="InterPro"/>
</dbReference>
<keyword evidence="4 9" id="KW-0238">DNA-binding</keyword>
<keyword evidence="1" id="KW-0547">Nucleotide-binding</keyword>
<accession>A0A5C5ZHW5</accession>
<comment type="caution">
    <text evidence="9">The sequence shown here is derived from an EMBL/GenBank/DDBJ whole genome shotgun (WGS) entry which is preliminary data.</text>
</comment>
<dbReference type="InterPro" id="IPR025943">
    <property type="entry name" value="Sigma_54_int_dom_ATP-bd_2"/>
</dbReference>
<name>A0A5C5ZHW5_9BACT</name>
<feature type="domain" description="Sigma-54 factor interaction" evidence="7">
    <location>
        <begin position="154"/>
        <end position="383"/>
    </location>
</feature>
<dbReference type="GO" id="GO:0043565">
    <property type="term" value="F:sequence-specific DNA binding"/>
    <property type="evidence" value="ECO:0007669"/>
    <property type="project" value="InterPro"/>
</dbReference>
<dbReference type="InterPro" id="IPR025944">
    <property type="entry name" value="Sigma_54_int_dom_CS"/>
</dbReference>
<sequence>MAKEKPQAQAGPPIRVLVVDNDAAHADAMAESLRKVGYECSVTERGEEAAEMLGRGSYEIVVTDLVMPGIGGLELLDRVKETLPDAEVILVTGHGTVESAVEAMRRGAFNYLLKPLDLAQLRAVVDNAARSQHLRRANAELRRRLDERFGFEGVVGNSEPMRRVIERLARIAPTDATVLIQGDTGCGKELVAQAIHQNSPRKSRPFVALNCGALSENILESELFGHVKGAFTDASHDRVGKFEYADGGTLLLDEVGDMPLPTQIKLLRVLESGEITRVGSNEPKKVDVRILSATNRDLEASIAEGTFREDLYHRLKVVTVRLPRLAERREDLPLLLDHFLKTQSKHHHKEIGSVSTAARRRLMAYDWPGNVRELKNAVESMVVVDLDGVLDLDDLPEQFYTPGEAGEATESGAGVGGGDALADLVGKPISAIEGLFIGETLKVTGGNREEAAKMLGIGERTLYRKIKEYGLN</sequence>
<evidence type="ECO:0000256" key="1">
    <source>
        <dbReference type="ARBA" id="ARBA00022741"/>
    </source>
</evidence>
<evidence type="ECO:0000256" key="4">
    <source>
        <dbReference type="ARBA" id="ARBA00023125"/>
    </source>
</evidence>
<dbReference type="SUPFAM" id="SSF52540">
    <property type="entry name" value="P-loop containing nucleoside triphosphate hydrolases"/>
    <property type="match status" value="1"/>
</dbReference>
<keyword evidence="3" id="KW-0805">Transcription regulation</keyword>
<dbReference type="Gene3D" id="1.10.10.60">
    <property type="entry name" value="Homeodomain-like"/>
    <property type="match status" value="1"/>
</dbReference>
<dbReference type="PANTHER" id="PTHR32071:SF57">
    <property type="entry name" value="C4-DICARBOXYLATE TRANSPORT TRANSCRIPTIONAL REGULATORY PROTEIN DCTD"/>
    <property type="match status" value="1"/>
</dbReference>
<dbReference type="GO" id="GO:0006355">
    <property type="term" value="P:regulation of DNA-templated transcription"/>
    <property type="evidence" value="ECO:0007669"/>
    <property type="project" value="InterPro"/>
</dbReference>
<evidence type="ECO:0000259" key="7">
    <source>
        <dbReference type="PROSITE" id="PS50045"/>
    </source>
</evidence>
<keyword evidence="5" id="KW-0804">Transcription</keyword>
<keyword evidence="6" id="KW-0597">Phosphoprotein</keyword>
<feature type="domain" description="Response regulatory" evidence="8">
    <location>
        <begin position="15"/>
        <end position="129"/>
    </location>
</feature>
<dbReference type="PROSITE" id="PS00688">
    <property type="entry name" value="SIGMA54_INTERACT_3"/>
    <property type="match status" value="1"/>
</dbReference>
<evidence type="ECO:0000313" key="10">
    <source>
        <dbReference type="Proteomes" id="UP000315440"/>
    </source>
</evidence>
<dbReference type="RefSeq" id="WP_146402932.1">
    <property type="nucleotide sequence ID" value="NZ_SJPQ01000004.1"/>
</dbReference>
<dbReference type="SMART" id="SM00448">
    <property type="entry name" value="REC"/>
    <property type="match status" value="1"/>
</dbReference>
<dbReference type="InterPro" id="IPR058031">
    <property type="entry name" value="AAA_lid_NorR"/>
</dbReference>
<keyword evidence="2" id="KW-0067">ATP-binding</keyword>
<dbReference type="Gene3D" id="1.10.8.60">
    <property type="match status" value="1"/>
</dbReference>
<dbReference type="CDD" id="cd00009">
    <property type="entry name" value="AAA"/>
    <property type="match status" value="1"/>
</dbReference>
<protein>
    <submittedName>
        <fullName evidence="9">DNA-binding transcriptional response regulator</fullName>
    </submittedName>
</protein>
<keyword evidence="10" id="KW-1185">Reference proteome</keyword>
<dbReference type="PROSITE" id="PS00676">
    <property type="entry name" value="SIGMA54_INTERACT_2"/>
    <property type="match status" value="1"/>
</dbReference>
<dbReference type="SMART" id="SM00382">
    <property type="entry name" value="AAA"/>
    <property type="match status" value="1"/>
</dbReference>
<dbReference type="Pfam" id="PF00072">
    <property type="entry name" value="Response_reg"/>
    <property type="match status" value="1"/>
</dbReference>
<dbReference type="AlphaFoldDB" id="A0A5C5ZHW5"/>
<dbReference type="EMBL" id="SJPQ01000004">
    <property type="protein sequence ID" value="TWT86826.1"/>
    <property type="molecule type" value="Genomic_DNA"/>
</dbReference>
<dbReference type="PRINTS" id="PR01590">
    <property type="entry name" value="HTHFIS"/>
</dbReference>
<evidence type="ECO:0000256" key="2">
    <source>
        <dbReference type="ARBA" id="ARBA00022840"/>
    </source>
</evidence>
<dbReference type="InterPro" id="IPR003593">
    <property type="entry name" value="AAA+_ATPase"/>
</dbReference>
<dbReference type="OrthoDB" id="9807827at2"/>
<dbReference type="InterPro" id="IPR009057">
    <property type="entry name" value="Homeodomain-like_sf"/>
</dbReference>
<dbReference type="GO" id="GO:0005524">
    <property type="term" value="F:ATP binding"/>
    <property type="evidence" value="ECO:0007669"/>
    <property type="project" value="UniProtKB-KW"/>
</dbReference>
<dbReference type="InterPro" id="IPR002078">
    <property type="entry name" value="Sigma_54_int"/>
</dbReference>